<keyword evidence="12 20" id="KW-1133">Transmembrane helix</keyword>
<keyword evidence="9 19" id="KW-0547">Nucleotide-binding</keyword>
<dbReference type="InterPro" id="IPR036426">
    <property type="entry name" value="Bulb-type_lectin_dom_sf"/>
</dbReference>
<comment type="catalytic activity">
    <reaction evidence="17">
        <text>L-threonyl-[protein] + ATP = O-phospho-L-threonyl-[protein] + ADP + H(+)</text>
        <dbReference type="Rhea" id="RHEA:46608"/>
        <dbReference type="Rhea" id="RHEA-COMP:11060"/>
        <dbReference type="Rhea" id="RHEA-COMP:11605"/>
        <dbReference type="ChEBI" id="CHEBI:15378"/>
        <dbReference type="ChEBI" id="CHEBI:30013"/>
        <dbReference type="ChEBI" id="CHEBI:30616"/>
        <dbReference type="ChEBI" id="CHEBI:61977"/>
        <dbReference type="ChEBI" id="CHEBI:456216"/>
        <dbReference type="EC" id="2.7.11.1"/>
    </reaction>
</comment>
<dbReference type="Gene3D" id="2.90.10.10">
    <property type="entry name" value="Bulb-type lectin domain"/>
    <property type="match status" value="1"/>
</dbReference>
<dbReference type="FunFam" id="3.30.200.20:FF:000330">
    <property type="entry name" value="G-type lectin S-receptor-like serine/threonine-protein kinase At4g03230"/>
    <property type="match status" value="1"/>
</dbReference>
<dbReference type="GO" id="GO:0004674">
    <property type="term" value="F:protein serine/threonine kinase activity"/>
    <property type="evidence" value="ECO:0000318"/>
    <property type="project" value="GO_Central"/>
</dbReference>
<evidence type="ECO:0000256" key="1">
    <source>
        <dbReference type="ARBA" id="ARBA00004251"/>
    </source>
</evidence>
<dbReference type="AlphaFoldDB" id="A0A2C9U4Q8"/>
<dbReference type="InterPro" id="IPR008271">
    <property type="entry name" value="Ser/Thr_kinase_AS"/>
</dbReference>
<dbReference type="STRING" id="3983.A0A2C9U4Q8"/>
<feature type="domain" description="Protein kinase" evidence="22">
    <location>
        <begin position="268"/>
        <end position="553"/>
    </location>
</feature>
<keyword evidence="16" id="KW-0325">Glycoprotein</keyword>
<evidence type="ECO:0000256" key="13">
    <source>
        <dbReference type="ARBA" id="ARBA00023136"/>
    </source>
</evidence>
<keyword evidence="6 20" id="KW-0812">Transmembrane</keyword>
<dbReference type="Pfam" id="PF07714">
    <property type="entry name" value="PK_Tyr_Ser-Thr"/>
    <property type="match status" value="1"/>
</dbReference>
<reference evidence="24" key="1">
    <citation type="submission" date="2016-02" db="EMBL/GenBank/DDBJ databases">
        <title>WGS assembly of Manihot esculenta.</title>
        <authorList>
            <person name="Bredeson J.V."/>
            <person name="Prochnik S.E."/>
            <person name="Lyons J.B."/>
            <person name="Schmutz J."/>
            <person name="Grimwood J."/>
            <person name="Vrebalov J."/>
            <person name="Bart R.S."/>
            <person name="Amuge T."/>
            <person name="Ferguson M.E."/>
            <person name="Green R."/>
            <person name="Putnam N."/>
            <person name="Stites J."/>
            <person name="Rounsley S."/>
            <person name="Rokhsar D.S."/>
        </authorList>
    </citation>
    <scope>NUCLEOTIDE SEQUENCE [LARGE SCALE GENOMIC DNA]</scope>
    <source>
        <tissue evidence="24">Leaf</tissue>
    </source>
</reference>
<dbReference type="PROSITE" id="PS50011">
    <property type="entry name" value="PROTEIN_KINASE_DOM"/>
    <property type="match status" value="1"/>
</dbReference>
<dbReference type="InterPro" id="IPR001480">
    <property type="entry name" value="Bulb-type_lectin_dom"/>
</dbReference>
<dbReference type="Gene3D" id="3.30.200.20">
    <property type="entry name" value="Phosphorylase Kinase, domain 1"/>
    <property type="match status" value="1"/>
</dbReference>
<keyword evidence="15" id="KW-0675">Receptor</keyword>
<keyword evidence="4" id="KW-0723">Serine/threonine-protein kinase</keyword>
<feature type="chain" id="PRO_5012542016" description="non-specific serine/threonine protein kinase" evidence="21">
    <location>
        <begin position="23"/>
        <end position="583"/>
    </location>
</feature>
<dbReference type="InterPro" id="IPR011009">
    <property type="entry name" value="Kinase-like_dom_sf"/>
</dbReference>
<dbReference type="PROSITE" id="PS00107">
    <property type="entry name" value="PROTEIN_KINASE_ATP"/>
    <property type="match status" value="1"/>
</dbReference>
<dbReference type="GO" id="GO:0030246">
    <property type="term" value="F:carbohydrate binding"/>
    <property type="evidence" value="ECO:0007669"/>
    <property type="project" value="UniProtKB-KW"/>
</dbReference>
<dbReference type="PANTHER" id="PTHR27002:SF1072">
    <property type="entry name" value="PROTEIN KINASE DOMAIN-CONTAINING PROTEIN"/>
    <property type="match status" value="1"/>
</dbReference>
<feature type="binding site" evidence="19">
    <location>
        <position position="296"/>
    </location>
    <ligand>
        <name>ATP</name>
        <dbReference type="ChEBI" id="CHEBI:30616"/>
    </ligand>
</feature>
<keyword evidence="7 21" id="KW-0732">Signal</keyword>
<name>A0A2C9U4Q8_MANES</name>
<comment type="subcellular location">
    <subcellularLocation>
        <location evidence="1">Cell membrane</location>
        <topology evidence="1">Single-pass type I membrane protein</topology>
    </subcellularLocation>
</comment>
<evidence type="ECO:0000256" key="18">
    <source>
        <dbReference type="ARBA" id="ARBA00048679"/>
    </source>
</evidence>
<dbReference type="Gene3D" id="1.10.510.10">
    <property type="entry name" value="Transferase(Phosphotransferase) domain 1"/>
    <property type="match status" value="1"/>
</dbReference>
<evidence type="ECO:0000256" key="20">
    <source>
        <dbReference type="SAM" id="Phobius"/>
    </source>
</evidence>
<dbReference type="GO" id="GO:0005524">
    <property type="term" value="F:ATP binding"/>
    <property type="evidence" value="ECO:0007669"/>
    <property type="project" value="UniProtKB-UniRule"/>
</dbReference>
<evidence type="ECO:0000256" key="3">
    <source>
        <dbReference type="ARBA" id="ARBA00022475"/>
    </source>
</evidence>
<dbReference type="SUPFAM" id="SSF51110">
    <property type="entry name" value="alpha-D-mannose-specific plant lectins"/>
    <property type="match status" value="1"/>
</dbReference>
<dbReference type="EC" id="2.7.11.1" evidence="2"/>
<dbReference type="SMART" id="SM00220">
    <property type="entry name" value="S_TKc"/>
    <property type="match status" value="1"/>
</dbReference>
<feature type="signal peptide" evidence="21">
    <location>
        <begin position="1"/>
        <end position="22"/>
    </location>
</feature>
<organism evidence="24">
    <name type="scientific">Manihot esculenta</name>
    <name type="common">Cassava</name>
    <name type="synonym">Jatropha manihot</name>
    <dbReference type="NCBI Taxonomy" id="3983"/>
    <lineage>
        <taxon>Eukaryota</taxon>
        <taxon>Viridiplantae</taxon>
        <taxon>Streptophyta</taxon>
        <taxon>Embryophyta</taxon>
        <taxon>Tracheophyta</taxon>
        <taxon>Spermatophyta</taxon>
        <taxon>Magnoliopsida</taxon>
        <taxon>eudicotyledons</taxon>
        <taxon>Gunneridae</taxon>
        <taxon>Pentapetalae</taxon>
        <taxon>rosids</taxon>
        <taxon>fabids</taxon>
        <taxon>Malpighiales</taxon>
        <taxon>Euphorbiaceae</taxon>
        <taxon>Crotonoideae</taxon>
        <taxon>Manihoteae</taxon>
        <taxon>Manihot</taxon>
    </lineage>
</organism>
<dbReference type="FunFam" id="1.10.510.10:FF:000060">
    <property type="entry name" value="G-type lectin S-receptor-like serine/threonine-protein kinase"/>
    <property type="match status" value="1"/>
</dbReference>
<dbReference type="CDD" id="cd14066">
    <property type="entry name" value="STKc_IRAK"/>
    <property type="match status" value="1"/>
</dbReference>
<protein>
    <recommendedName>
        <fullName evidence="2">non-specific serine/threonine protein kinase</fullName>
        <ecNumber evidence="2">2.7.11.1</ecNumber>
    </recommendedName>
</protein>
<dbReference type="EMBL" id="CM004403">
    <property type="protein sequence ID" value="OAY24643.1"/>
    <property type="molecule type" value="Genomic_DNA"/>
</dbReference>
<evidence type="ECO:0000313" key="24">
    <source>
        <dbReference type="EMBL" id="OAY24643.1"/>
    </source>
</evidence>
<dbReference type="GO" id="GO:0005886">
    <property type="term" value="C:plasma membrane"/>
    <property type="evidence" value="ECO:0000318"/>
    <property type="project" value="GO_Central"/>
</dbReference>
<keyword evidence="11 19" id="KW-0067">ATP-binding</keyword>
<evidence type="ECO:0000256" key="21">
    <source>
        <dbReference type="SAM" id="SignalP"/>
    </source>
</evidence>
<evidence type="ECO:0000256" key="2">
    <source>
        <dbReference type="ARBA" id="ARBA00012513"/>
    </source>
</evidence>
<gene>
    <name evidence="24" type="ORF">MANES_17G031900</name>
</gene>
<feature type="domain" description="Bulb-type lectin" evidence="23">
    <location>
        <begin position="25"/>
        <end position="155"/>
    </location>
</feature>
<dbReference type="InterPro" id="IPR001245">
    <property type="entry name" value="Ser-Thr/Tyr_kinase_cat_dom"/>
</dbReference>
<evidence type="ECO:0000256" key="17">
    <source>
        <dbReference type="ARBA" id="ARBA00047899"/>
    </source>
</evidence>
<dbReference type="PROSITE" id="PS50927">
    <property type="entry name" value="BULB_LECTIN"/>
    <property type="match status" value="1"/>
</dbReference>
<evidence type="ECO:0000259" key="22">
    <source>
        <dbReference type="PROSITE" id="PS50011"/>
    </source>
</evidence>
<evidence type="ECO:0000256" key="15">
    <source>
        <dbReference type="ARBA" id="ARBA00023170"/>
    </source>
</evidence>
<dbReference type="PROSITE" id="PS00108">
    <property type="entry name" value="PROTEIN_KINASE_ST"/>
    <property type="match status" value="1"/>
</dbReference>
<evidence type="ECO:0000259" key="23">
    <source>
        <dbReference type="PROSITE" id="PS50927"/>
    </source>
</evidence>
<evidence type="ECO:0000256" key="12">
    <source>
        <dbReference type="ARBA" id="ARBA00022989"/>
    </source>
</evidence>
<sequence length="583" mass="66113">MDSIEVLLNSLLLILLFPSCISLSISVITLNQSITGSNLLLSRKENFALGFFSPGNCKYGYLGIWYHKLPRQTVVWVANRNNPIMTLQDFDYPTDTMLPGQKLGLNRRIGLERSSLVSWRSADDPGTGDWVYKLNPSGCPQFFLNVVNKSGLVQRLTWDNSSYQWRASRSDKVKNLKVPDASIAALLNTSLSSTECEQLCLNNLFSVAFTIFLIVIFSYLWLRKRRKTGVEKKGFFSTLLENELIESRESPDLPIFNLRAVSAATNNFSPVNKLGKGGFGTVYKGQLPHGQEIAVKRLSHSSGQGISEFKNEVMLIARLQHRNLIKLLGCCIQREERMLIYEYLPNKSLDYFIFDQRQRSILDWNKRFDIIVGIARGILYLHHDSRLRIIHRDLKTSNVLLDADMNPKISDFGMARIFRGDEVQDKTNRVVGTYGYMAPEYVMFGKFSTKSDVFSFGVVLLEIISGKKSYTYYPEDPSLNLIGHVWELWRQGRALDIVDSCLKELSLPLEVMRCIQIGLLCVQEDATDRPTMPNVVLMLNGESTLPCPKQPAFILRNCSDLNLSKPGLNCSLNEVTITKVQAR</sequence>
<evidence type="ECO:0000256" key="19">
    <source>
        <dbReference type="PROSITE-ProRule" id="PRU10141"/>
    </source>
</evidence>
<keyword evidence="3" id="KW-1003">Cell membrane</keyword>
<proteinExistence type="predicted"/>
<evidence type="ECO:0000256" key="11">
    <source>
        <dbReference type="ARBA" id="ARBA00022840"/>
    </source>
</evidence>
<keyword evidence="10" id="KW-0418">Kinase</keyword>
<evidence type="ECO:0000256" key="7">
    <source>
        <dbReference type="ARBA" id="ARBA00022729"/>
    </source>
</evidence>
<evidence type="ECO:0000256" key="4">
    <source>
        <dbReference type="ARBA" id="ARBA00022527"/>
    </source>
</evidence>
<dbReference type="GO" id="GO:0006955">
    <property type="term" value="P:immune response"/>
    <property type="evidence" value="ECO:0000318"/>
    <property type="project" value="GO_Central"/>
</dbReference>
<dbReference type="InterPro" id="IPR017441">
    <property type="entry name" value="Protein_kinase_ATP_BS"/>
</dbReference>
<evidence type="ECO:0000256" key="14">
    <source>
        <dbReference type="ARBA" id="ARBA00023157"/>
    </source>
</evidence>
<feature type="transmembrane region" description="Helical" evidence="20">
    <location>
        <begin position="204"/>
        <end position="222"/>
    </location>
</feature>
<keyword evidence="14" id="KW-1015">Disulfide bond</keyword>
<comment type="catalytic activity">
    <reaction evidence="18">
        <text>L-seryl-[protein] + ATP = O-phospho-L-seryl-[protein] + ADP + H(+)</text>
        <dbReference type="Rhea" id="RHEA:17989"/>
        <dbReference type="Rhea" id="RHEA-COMP:9863"/>
        <dbReference type="Rhea" id="RHEA-COMP:11604"/>
        <dbReference type="ChEBI" id="CHEBI:15378"/>
        <dbReference type="ChEBI" id="CHEBI:29999"/>
        <dbReference type="ChEBI" id="CHEBI:30616"/>
        <dbReference type="ChEBI" id="CHEBI:83421"/>
        <dbReference type="ChEBI" id="CHEBI:456216"/>
        <dbReference type="EC" id="2.7.11.1"/>
    </reaction>
</comment>
<keyword evidence="8" id="KW-0430">Lectin</keyword>
<evidence type="ECO:0000256" key="10">
    <source>
        <dbReference type="ARBA" id="ARBA00022777"/>
    </source>
</evidence>
<evidence type="ECO:0000256" key="8">
    <source>
        <dbReference type="ARBA" id="ARBA00022734"/>
    </source>
</evidence>
<evidence type="ECO:0000256" key="5">
    <source>
        <dbReference type="ARBA" id="ARBA00022679"/>
    </source>
</evidence>
<dbReference type="InterPro" id="IPR000719">
    <property type="entry name" value="Prot_kinase_dom"/>
</dbReference>
<evidence type="ECO:0000256" key="6">
    <source>
        <dbReference type="ARBA" id="ARBA00022692"/>
    </source>
</evidence>
<dbReference type="PANTHER" id="PTHR27002">
    <property type="entry name" value="RECEPTOR-LIKE SERINE/THREONINE-PROTEIN KINASE SD1-8"/>
    <property type="match status" value="1"/>
</dbReference>
<keyword evidence="5" id="KW-0808">Transferase</keyword>
<evidence type="ECO:0000256" key="16">
    <source>
        <dbReference type="ARBA" id="ARBA00023180"/>
    </source>
</evidence>
<keyword evidence="13 20" id="KW-0472">Membrane</keyword>
<dbReference type="SUPFAM" id="SSF56112">
    <property type="entry name" value="Protein kinase-like (PK-like)"/>
    <property type="match status" value="1"/>
</dbReference>
<evidence type="ECO:0000256" key="9">
    <source>
        <dbReference type="ARBA" id="ARBA00022741"/>
    </source>
</evidence>
<accession>A0A2C9U4Q8</accession>
<dbReference type="GO" id="GO:0007165">
    <property type="term" value="P:signal transduction"/>
    <property type="evidence" value="ECO:0000318"/>
    <property type="project" value="GO_Central"/>
</dbReference>